<accession>A0A9X1HWD1</accession>
<reference evidence="2" key="1">
    <citation type="submission" date="2021-09" db="EMBL/GenBank/DDBJ databases">
        <title>Fulvivirga sp. isolated from coastal sediment.</title>
        <authorList>
            <person name="Yu H."/>
        </authorList>
    </citation>
    <scope>NUCLEOTIDE SEQUENCE</scope>
    <source>
        <strain evidence="2">1062</strain>
    </source>
</reference>
<evidence type="ECO:0000313" key="2">
    <source>
        <dbReference type="EMBL" id="MCA6078866.1"/>
    </source>
</evidence>
<feature type="region of interest" description="Disordered" evidence="1">
    <location>
        <begin position="378"/>
        <end position="401"/>
    </location>
</feature>
<dbReference type="AlphaFoldDB" id="A0A9X1HWD1"/>
<evidence type="ECO:0000313" key="3">
    <source>
        <dbReference type="Proteomes" id="UP001139409"/>
    </source>
</evidence>
<dbReference type="PANTHER" id="PTHR38597">
    <property type="entry name" value="BLL3834 PROTEIN"/>
    <property type="match status" value="1"/>
</dbReference>
<sequence>MNRTGHADMPLHGGRVPYWLASRMELLGGAIAEVIVEEYGREGFFTRLSDPRWFQSFGCVLGMDWHSSGITTSVMGALRRAFDRKQRHLGLRVCGGRGNASRRTPAELMQYAGENGLDGNSLARASRLSAKVDNTAVQDGFQLYLHSFVIDKTGMWAVVQQGMDNATGMARRYHWFSGKISSYTRMPHMAVAGIPKGPILNLTAIEADPTKKAILSLIRERPELIQHEARKILMPGHHDVRRSDVNLKRLGAVLSVAYEQHVPEFDDLLLTQGLGPRTLQSLVLVSEVIHGTPSRFDDPARYSMAHGGKDGHPFPVPTKVYDQTIAQMDRIINKSRIQQSDKSRALKSLHLMAKSLEKDIQPDPSKFDKFIQREKELSRQWGGRTAAGPAVKPDGQLSLFR</sequence>
<evidence type="ECO:0000256" key="1">
    <source>
        <dbReference type="SAM" id="MobiDB-lite"/>
    </source>
</evidence>
<dbReference type="InterPro" id="IPR008482">
    <property type="entry name" value="DUF763"/>
</dbReference>
<keyword evidence="3" id="KW-1185">Reference proteome</keyword>
<dbReference type="RefSeq" id="WP_225699726.1">
    <property type="nucleotide sequence ID" value="NZ_JAIXNE010000007.1"/>
</dbReference>
<comment type="caution">
    <text evidence="2">The sequence shown here is derived from an EMBL/GenBank/DDBJ whole genome shotgun (WGS) entry which is preliminary data.</text>
</comment>
<dbReference type="Pfam" id="PF05559">
    <property type="entry name" value="DUF763"/>
    <property type="match status" value="1"/>
</dbReference>
<dbReference type="EMBL" id="JAIXNE010000007">
    <property type="protein sequence ID" value="MCA6078866.1"/>
    <property type="molecule type" value="Genomic_DNA"/>
</dbReference>
<dbReference type="Proteomes" id="UP001139409">
    <property type="component" value="Unassembled WGS sequence"/>
</dbReference>
<protein>
    <submittedName>
        <fullName evidence="2">DUF763 domain-containing protein</fullName>
    </submittedName>
</protein>
<name>A0A9X1HWD1_9BACT</name>
<organism evidence="2 3">
    <name type="scientific">Fulvivirga sedimenti</name>
    <dbReference type="NCBI Taxonomy" id="2879465"/>
    <lineage>
        <taxon>Bacteria</taxon>
        <taxon>Pseudomonadati</taxon>
        <taxon>Bacteroidota</taxon>
        <taxon>Cytophagia</taxon>
        <taxon>Cytophagales</taxon>
        <taxon>Fulvivirgaceae</taxon>
        <taxon>Fulvivirga</taxon>
    </lineage>
</organism>
<proteinExistence type="predicted"/>
<dbReference type="PANTHER" id="PTHR38597:SF1">
    <property type="entry name" value="BLL3834 PROTEIN"/>
    <property type="match status" value="1"/>
</dbReference>
<gene>
    <name evidence="2" type="ORF">LDX50_28585</name>
</gene>